<keyword evidence="2" id="KW-1185">Reference proteome</keyword>
<dbReference type="PANTHER" id="PTHR45749:SF21">
    <property type="entry name" value="DUF4371 DOMAIN-CONTAINING PROTEIN"/>
    <property type="match status" value="1"/>
</dbReference>
<gene>
    <name evidence="1" type="ORF">AVEN_64474_1</name>
</gene>
<reference evidence="1 2" key="1">
    <citation type="journal article" date="2019" name="Sci. Rep.">
        <title>Orb-weaving spider Araneus ventricosus genome elucidates the spidroin gene catalogue.</title>
        <authorList>
            <person name="Kono N."/>
            <person name="Nakamura H."/>
            <person name="Ohtoshi R."/>
            <person name="Moran D.A.P."/>
            <person name="Shinohara A."/>
            <person name="Yoshida Y."/>
            <person name="Fujiwara M."/>
            <person name="Mori M."/>
            <person name="Tomita M."/>
            <person name="Arakawa K."/>
        </authorList>
    </citation>
    <scope>NUCLEOTIDE SEQUENCE [LARGE SCALE GENOMIC DNA]</scope>
</reference>
<evidence type="ECO:0000313" key="1">
    <source>
        <dbReference type="EMBL" id="GBN68009.1"/>
    </source>
</evidence>
<dbReference type="InterPro" id="IPR012337">
    <property type="entry name" value="RNaseH-like_sf"/>
</dbReference>
<dbReference type="Proteomes" id="UP000499080">
    <property type="component" value="Unassembled WGS sequence"/>
</dbReference>
<sequence length="311" mass="35798">MWERIALQLPSAYAPVRTPEMGSYYTPIKPLLSEIVQKGQSSDIEMEASYLCELGSPPTIMCKKRGRLSVEILKKIESEGLDVKNCRGQSYDNGENMAGKYQGVQHIFQKVTLFAKFVPCAAHTLNLVGVMAGYFGTVNCLYIYFSASTNRWEVLLKYSPLALKKESDTRCSSRREAVTVVHKHWDKILEALNHLSLDAVSSRETRKRKKKRFFDEKCENESSEISQHKKFKLALLQVNVRIEAELERRFQSMQKVNEIFGILVSKQLMTIDNKILRAKATTLTNLYRDDLDKDELSVEIESFKYSVDYFY</sequence>
<accession>A0A4Y2QY03</accession>
<dbReference type="OrthoDB" id="6759200at2759"/>
<dbReference type="SUPFAM" id="SSF53098">
    <property type="entry name" value="Ribonuclease H-like"/>
    <property type="match status" value="1"/>
</dbReference>
<evidence type="ECO:0008006" key="3">
    <source>
        <dbReference type="Google" id="ProtNLM"/>
    </source>
</evidence>
<dbReference type="AlphaFoldDB" id="A0A4Y2QY03"/>
<evidence type="ECO:0000313" key="2">
    <source>
        <dbReference type="Proteomes" id="UP000499080"/>
    </source>
</evidence>
<dbReference type="PANTHER" id="PTHR45749">
    <property type="match status" value="1"/>
</dbReference>
<comment type="caution">
    <text evidence="1">The sequence shown here is derived from an EMBL/GenBank/DDBJ whole genome shotgun (WGS) entry which is preliminary data.</text>
</comment>
<organism evidence="1 2">
    <name type="scientific">Araneus ventricosus</name>
    <name type="common">Orbweaver spider</name>
    <name type="synonym">Epeira ventricosa</name>
    <dbReference type="NCBI Taxonomy" id="182803"/>
    <lineage>
        <taxon>Eukaryota</taxon>
        <taxon>Metazoa</taxon>
        <taxon>Ecdysozoa</taxon>
        <taxon>Arthropoda</taxon>
        <taxon>Chelicerata</taxon>
        <taxon>Arachnida</taxon>
        <taxon>Araneae</taxon>
        <taxon>Araneomorphae</taxon>
        <taxon>Entelegynae</taxon>
        <taxon>Araneoidea</taxon>
        <taxon>Araneidae</taxon>
        <taxon>Araneus</taxon>
    </lineage>
</organism>
<proteinExistence type="predicted"/>
<protein>
    <recommendedName>
        <fullName evidence="3">DUF4371 domain-containing protein</fullName>
    </recommendedName>
</protein>
<name>A0A4Y2QY03_ARAVE</name>
<dbReference type="EMBL" id="BGPR01015104">
    <property type="protein sequence ID" value="GBN68009.1"/>
    <property type="molecule type" value="Genomic_DNA"/>
</dbReference>